<evidence type="ECO:0008006" key="5">
    <source>
        <dbReference type="Google" id="ProtNLM"/>
    </source>
</evidence>
<dbReference type="Pfam" id="PF09423">
    <property type="entry name" value="PhoD"/>
    <property type="match status" value="1"/>
</dbReference>
<sequence length="530" mass="59228">MSGVGFTVGAGAVVATLRPSPAPASRHRHFQHGAASGDPVADGVVLWTRVTPTPDARPGSGRGAPTEVDWEVAADEDFVDVVAAGVARTDARRDHTVKLDVRALQPATTYWYRFRHGPDTVGGRTRTAPAEDDDVQRLRLGVVCCANWQAGYFAAYRHLLDHDLDAVVHLGDYLYEYQPGKYSHGPDWTDVRRHDPPHETVSLEDYRRRHAQYKTDPDLQQLHAALPMVATWDDHEIADGWYPGGAFEHQRFTEGPWGRRKRAAMRAYDEWMPVRLGGTARVGDGTRIYRRFRFGRLADLSMLDLRGYRDERVEADDPRLDDAARSLTGADQEAWLVEGLATRGARWRLVGNPVMVAPMLMPPRPRGQELALRRTTDPMTWGPAEPNTDTWDGYPVERRRVLERIKEAGVDDVVFLSGDVHTAWANEVELDGAPVATELVCSSVTSNNVDDFMGTKPRTVSLAMEEAIVRMNPHVRFVNLDDHGYSVLELTPDEARMEWHAVSDRTDPDASSRLLATRRVPAGTNRVLPT</sequence>
<dbReference type="Gene3D" id="3.60.21.70">
    <property type="entry name" value="PhoD-like phosphatase"/>
    <property type="match status" value="1"/>
</dbReference>
<organism evidence="3 4">
    <name type="scientific">Aeromicrobium erythreum</name>
    <dbReference type="NCBI Taxonomy" id="2041"/>
    <lineage>
        <taxon>Bacteria</taxon>
        <taxon>Bacillati</taxon>
        <taxon>Actinomycetota</taxon>
        <taxon>Actinomycetes</taxon>
        <taxon>Propionibacteriales</taxon>
        <taxon>Nocardioidaceae</taxon>
        <taxon>Aeromicrobium</taxon>
    </lineage>
</organism>
<keyword evidence="4" id="KW-1185">Reference proteome</keyword>
<dbReference type="InterPro" id="IPR038607">
    <property type="entry name" value="PhoD-like_sf"/>
</dbReference>
<evidence type="ECO:0000259" key="1">
    <source>
        <dbReference type="Pfam" id="PF09423"/>
    </source>
</evidence>
<dbReference type="PANTHER" id="PTHR43606">
    <property type="entry name" value="PHOSPHATASE, PUTATIVE (AFU_ORTHOLOGUE AFUA_6G08710)-RELATED"/>
    <property type="match status" value="1"/>
</dbReference>
<dbReference type="Pfam" id="PF16655">
    <property type="entry name" value="PhoD_N"/>
    <property type="match status" value="1"/>
</dbReference>
<dbReference type="PATRIC" id="fig|2041.4.peg.2549"/>
<feature type="domain" description="PhoD-like phosphatase metallophosphatase" evidence="1">
    <location>
        <begin position="140"/>
        <end position="499"/>
    </location>
</feature>
<name>A0A0U4CJ41_9ACTN</name>
<gene>
    <name evidence="3" type="ORF">AERYTH_12245</name>
</gene>
<dbReference type="InterPro" id="IPR032093">
    <property type="entry name" value="PhoD_N"/>
</dbReference>
<dbReference type="InterPro" id="IPR029052">
    <property type="entry name" value="Metallo-depent_PP-like"/>
</dbReference>
<dbReference type="Gene3D" id="2.60.40.380">
    <property type="entry name" value="Purple acid phosphatase-like, N-terminal"/>
    <property type="match status" value="1"/>
</dbReference>
<dbReference type="AlphaFoldDB" id="A0A0U4CJ41"/>
<dbReference type="PANTHER" id="PTHR43606:SF2">
    <property type="entry name" value="ALKALINE PHOSPHATASE FAMILY PROTEIN (AFU_ORTHOLOGUE AFUA_5G03860)"/>
    <property type="match status" value="1"/>
</dbReference>
<dbReference type="SUPFAM" id="SSF56300">
    <property type="entry name" value="Metallo-dependent phosphatases"/>
    <property type="match status" value="1"/>
</dbReference>
<evidence type="ECO:0000313" key="3">
    <source>
        <dbReference type="EMBL" id="ALX05413.1"/>
    </source>
</evidence>
<dbReference type="CDD" id="cd07389">
    <property type="entry name" value="MPP_PhoD"/>
    <property type="match status" value="1"/>
</dbReference>
<feature type="domain" description="Phospholipase D N-terminal" evidence="2">
    <location>
        <begin position="32"/>
        <end position="127"/>
    </location>
</feature>
<dbReference type="InterPro" id="IPR018946">
    <property type="entry name" value="PhoD-like_MPP"/>
</dbReference>
<evidence type="ECO:0000259" key="2">
    <source>
        <dbReference type="Pfam" id="PF16655"/>
    </source>
</evidence>
<evidence type="ECO:0000313" key="4">
    <source>
        <dbReference type="Proteomes" id="UP000067689"/>
    </source>
</evidence>
<protein>
    <recommendedName>
        <fullName evidence="5">Alkaline phosphatase</fullName>
    </recommendedName>
</protein>
<dbReference type="KEGG" id="aer:AERYTH_12245"/>
<dbReference type="Proteomes" id="UP000067689">
    <property type="component" value="Chromosome"/>
</dbReference>
<accession>A0A0U4CJ41</accession>
<reference evidence="3 4" key="1">
    <citation type="journal article" date="1991" name="Int. J. Syst. Bacteriol.">
        <title>Description of the erythromycin-producing bacterium Arthrobacter sp. strain NRRL B-3381 as Aeromicrobium erythreum gen. nov., sp. nov.</title>
        <authorList>
            <person name="Miller E.S."/>
            <person name="Woese C.R."/>
            <person name="Brenner S."/>
        </authorList>
    </citation>
    <scope>NUCLEOTIDE SEQUENCE [LARGE SCALE GENOMIC DNA]</scope>
    <source>
        <strain evidence="3 4">AR18</strain>
    </source>
</reference>
<proteinExistence type="predicted"/>
<dbReference type="EMBL" id="CP011502">
    <property type="protein sequence ID" value="ALX05413.1"/>
    <property type="molecule type" value="Genomic_DNA"/>
</dbReference>
<dbReference type="STRING" id="2041.AERYTH_12245"/>
<dbReference type="InterPro" id="IPR052900">
    <property type="entry name" value="Phospholipid_Metab_Enz"/>
</dbReference>